<reference evidence="3 4" key="1">
    <citation type="submission" date="2019-09" db="EMBL/GenBank/DDBJ databases">
        <title>Mumia zhuanghuii sp. nov. isolated from the intestinal contents of plateau pika (Ochotona curzoniae) in the Qinghai-Tibet plateau of China.</title>
        <authorList>
            <person name="Tian Z."/>
        </authorList>
    </citation>
    <scope>NUCLEOTIDE SEQUENCE [LARGE SCALE GENOMIC DNA]</scope>
    <source>
        <strain evidence="4">350</strain>
    </source>
</reference>
<feature type="region of interest" description="Disordered" evidence="1">
    <location>
        <begin position="145"/>
        <end position="202"/>
    </location>
</feature>
<evidence type="ECO:0000256" key="2">
    <source>
        <dbReference type="SAM" id="Phobius"/>
    </source>
</evidence>
<evidence type="ECO:0000256" key="1">
    <source>
        <dbReference type="SAM" id="MobiDB-lite"/>
    </source>
</evidence>
<dbReference type="RefSeq" id="WP_149769319.1">
    <property type="nucleotide sequence ID" value="NZ_VDFQ02000002.1"/>
</dbReference>
<feature type="compositionally biased region" description="Low complexity" evidence="1">
    <location>
        <begin position="159"/>
        <end position="177"/>
    </location>
</feature>
<protein>
    <submittedName>
        <fullName evidence="3">SLATT domain-containing protein</fullName>
    </submittedName>
</protein>
<name>A0A5Q6S0B5_9ACTN</name>
<feature type="transmembrane region" description="Helical" evidence="2">
    <location>
        <begin position="64"/>
        <end position="83"/>
    </location>
</feature>
<dbReference type="EMBL" id="VDFQ02000002">
    <property type="protein sequence ID" value="KAA1423800.1"/>
    <property type="molecule type" value="Genomic_DNA"/>
</dbReference>
<dbReference type="NCBIfam" id="NF033632">
    <property type="entry name" value="SLATT_4"/>
    <property type="match status" value="1"/>
</dbReference>
<sequence length="202" mass="21040">MWTYRGNEPTVLQWLDAISVGHEAHHLAARSRRRRARVLGTTTVILAALSAACAFAAYSVSDGAWLTIGAGVLSGLAAAVALLQTVGDPADVIAGHQRAAAEYGILRRELEQAILSERITDDRLAEIRQEWTRVEATAPSLTARASRSVAFDRTPTGMAGSSSAPAASPSAATEPPAAAEPPAPAPAAIEPVDEPVKELTTG</sequence>
<organism evidence="3 4">
    <name type="scientific">Mumia zhuanghuii</name>
    <dbReference type="NCBI Taxonomy" id="2585211"/>
    <lineage>
        <taxon>Bacteria</taxon>
        <taxon>Bacillati</taxon>
        <taxon>Actinomycetota</taxon>
        <taxon>Actinomycetes</taxon>
        <taxon>Propionibacteriales</taxon>
        <taxon>Nocardioidaceae</taxon>
        <taxon>Mumia</taxon>
    </lineage>
</organism>
<evidence type="ECO:0000313" key="3">
    <source>
        <dbReference type="EMBL" id="KAA1423800.1"/>
    </source>
</evidence>
<keyword evidence="2" id="KW-1133">Transmembrane helix</keyword>
<gene>
    <name evidence="3" type="ORF">FE697_009565</name>
</gene>
<accession>A0A5Q6S0B5</accession>
<dbReference type="Proteomes" id="UP000307768">
    <property type="component" value="Unassembled WGS sequence"/>
</dbReference>
<dbReference type="AlphaFoldDB" id="A0A5Q6S0B5"/>
<evidence type="ECO:0000313" key="4">
    <source>
        <dbReference type="Proteomes" id="UP000307768"/>
    </source>
</evidence>
<proteinExistence type="predicted"/>
<keyword evidence="2" id="KW-0472">Membrane</keyword>
<dbReference type="OrthoDB" id="3830742at2"/>
<comment type="caution">
    <text evidence="3">The sequence shown here is derived from an EMBL/GenBank/DDBJ whole genome shotgun (WGS) entry which is preliminary data.</text>
</comment>
<keyword evidence="2" id="KW-0812">Transmembrane</keyword>
<feature type="transmembrane region" description="Helical" evidence="2">
    <location>
        <begin position="38"/>
        <end position="58"/>
    </location>
</feature>